<dbReference type="SUPFAM" id="SSF52540">
    <property type="entry name" value="P-loop containing nucleoside triphosphate hydrolases"/>
    <property type="match status" value="1"/>
</dbReference>
<keyword evidence="10" id="KW-1185">Reference proteome</keyword>
<dbReference type="GO" id="GO:0005886">
    <property type="term" value="C:plasma membrane"/>
    <property type="evidence" value="ECO:0007669"/>
    <property type="project" value="UniProtKB-SubCell"/>
</dbReference>
<dbReference type="GO" id="GO:0005524">
    <property type="term" value="F:ATP binding"/>
    <property type="evidence" value="ECO:0007669"/>
    <property type="project" value="UniProtKB-KW"/>
</dbReference>
<dbReference type="NCBIfam" id="TIGR01727">
    <property type="entry name" value="oligo_HPY"/>
    <property type="match status" value="1"/>
</dbReference>
<dbReference type="InterPro" id="IPR050388">
    <property type="entry name" value="ABC_Ni/Peptide_Import"/>
</dbReference>
<dbReference type="InterPro" id="IPR003593">
    <property type="entry name" value="AAA+_ATPase"/>
</dbReference>
<sequence length="336" mass="36700">MSEKLLEIKNLSVEYRTEEGVVNAVNGLSLSIDKGETMGLVGETGAGKTTTALSAIRLVPNPPGVITAGEIIFHDEDLMKVKEEKMRSIRGNRISVIFQDPMTTLNPVLSVSFQIEEALILHQKLSKDEARKRAVSMLNLVGIRSERAKDYPHEFSGGMRQRVGIAMALACNPELLIADEPTTALDVTIQAQVLDLMRKLKEEFSTSLLLITHDLGIVAETCDRVAIMYAGEVIELADVESLFNNPKHPYTIGLLESIPSLDEEVSRLKPIEGLMPDPTDLPSGCKFHPRCPKAMPVCSEHCPGTTAITGSHDVSCFLYSEKSRDTGGQSEPRSGT</sequence>
<dbReference type="InterPro" id="IPR003439">
    <property type="entry name" value="ABC_transporter-like_ATP-bd"/>
</dbReference>
<evidence type="ECO:0000313" key="9">
    <source>
        <dbReference type="EMBL" id="QQO10435.1"/>
    </source>
</evidence>
<keyword evidence="4" id="KW-1003">Cell membrane</keyword>
<dbReference type="PROSITE" id="PS50893">
    <property type="entry name" value="ABC_TRANSPORTER_2"/>
    <property type="match status" value="1"/>
</dbReference>
<dbReference type="GO" id="GO:0016887">
    <property type="term" value="F:ATP hydrolysis activity"/>
    <property type="evidence" value="ECO:0007669"/>
    <property type="project" value="InterPro"/>
</dbReference>
<evidence type="ECO:0000256" key="2">
    <source>
        <dbReference type="ARBA" id="ARBA00005417"/>
    </source>
</evidence>
<dbReference type="GO" id="GO:0015833">
    <property type="term" value="P:peptide transport"/>
    <property type="evidence" value="ECO:0007669"/>
    <property type="project" value="InterPro"/>
</dbReference>
<evidence type="ECO:0000256" key="5">
    <source>
        <dbReference type="ARBA" id="ARBA00022741"/>
    </source>
</evidence>
<reference evidence="9" key="1">
    <citation type="submission" date="2021-01" db="EMBL/GenBank/DDBJ databases">
        <title>Description of Breznakiella homolactica.</title>
        <authorList>
            <person name="Song Y."/>
            <person name="Brune A."/>
        </authorList>
    </citation>
    <scope>NUCLEOTIDE SEQUENCE</scope>
    <source>
        <strain evidence="9">RmG30</strain>
    </source>
</reference>
<evidence type="ECO:0000259" key="8">
    <source>
        <dbReference type="PROSITE" id="PS50893"/>
    </source>
</evidence>
<keyword evidence="7" id="KW-0472">Membrane</keyword>
<dbReference type="FunFam" id="3.40.50.300:FF:000016">
    <property type="entry name" value="Oligopeptide ABC transporter ATP-binding component"/>
    <property type="match status" value="1"/>
</dbReference>
<organism evidence="9 10">
    <name type="scientific">Breznakiella homolactica</name>
    <dbReference type="NCBI Taxonomy" id="2798577"/>
    <lineage>
        <taxon>Bacteria</taxon>
        <taxon>Pseudomonadati</taxon>
        <taxon>Spirochaetota</taxon>
        <taxon>Spirochaetia</taxon>
        <taxon>Spirochaetales</taxon>
        <taxon>Breznakiellaceae</taxon>
        <taxon>Breznakiella</taxon>
    </lineage>
</organism>
<dbReference type="Gene3D" id="3.40.50.300">
    <property type="entry name" value="P-loop containing nucleotide triphosphate hydrolases"/>
    <property type="match status" value="1"/>
</dbReference>
<dbReference type="Proteomes" id="UP000595917">
    <property type="component" value="Chromosome"/>
</dbReference>
<keyword evidence="6 9" id="KW-0067">ATP-binding</keyword>
<dbReference type="Pfam" id="PF00005">
    <property type="entry name" value="ABC_tran"/>
    <property type="match status" value="1"/>
</dbReference>
<dbReference type="InterPro" id="IPR017871">
    <property type="entry name" value="ABC_transporter-like_CS"/>
</dbReference>
<dbReference type="PANTHER" id="PTHR43297">
    <property type="entry name" value="OLIGOPEPTIDE TRANSPORT ATP-BINDING PROTEIN APPD"/>
    <property type="match status" value="1"/>
</dbReference>
<comment type="similarity">
    <text evidence="2">Belongs to the ABC transporter superfamily.</text>
</comment>
<dbReference type="SMART" id="SM00382">
    <property type="entry name" value="AAA"/>
    <property type="match status" value="1"/>
</dbReference>
<proteinExistence type="inferred from homology"/>
<evidence type="ECO:0000313" key="10">
    <source>
        <dbReference type="Proteomes" id="UP000595917"/>
    </source>
</evidence>
<evidence type="ECO:0000256" key="7">
    <source>
        <dbReference type="ARBA" id="ARBA00023136"/>
    </source>
</evidence>
<dbReference type="AlphaFoldDB" id="A0A7T7XQ47"/>
<dbReference type="InterPro" id="IPR027417">
    <property type="entry name" value="P-loop_NTPase"/>
</dbReference>
<dbReference type="EMBL" id="CP067089">
    <property type="protein sequence ID" value="QQO10435.1"/>
    <property type="molecule type" value="Genomic_DNA"/>
</dbReference>
<dbReference type="Pfam" id="PF08352">
    <property type="entry name" value="oligo_HPY"/>
    <property type="match status" value="1"/>
</dbReference>
<gene>
    <name evidence="9" type="ORF">JFL75_05825</name>
</gene>
<protein>
    <submittedName>
        <fullName evidence="9">ABC transporter ATP-binding protein</fullName>
    </submittedName>
</protein>
<keyword evidence="5" id="KW-0547">Nucleotide-binding</keyword>
<evidence type="ECO:0000256" key="3">
    <source>
        <dbReference type="ARBA" id="ARBA00022448"/>
    </source>
</evidence>
<evidence type="ECO:0000256" key="6">
    <source>
        <dbReference type="ARBA" id="ARBA00022840"/>
    </source>
</evidence>
<comment type="subcellular location">
    <subcellularLocation>
        <location evidence="1">Cell inner membrane</location>
        <topology evidence="1">Peripheral membrane protein</topology>
    </subcellularLocation>
</comment>
<feature type="domain" description="ABC transporter" evidence="8">
    <location>
        <begin position="6"/>
        <end position="255"/>
    </location>
</feature>
<dbReference type="PROSITE" id="PS00211">
    <property type="entry name" value="ABC_TRANSPORTER_1"/>
    <property type="match status" value="1"/>
</dbReference>
<keyword evidence="3" id="KW-0813">Transport</keyword>
<evidence type="ECO:0000256" key="4">
    <source>
        <dbReference type="ARBA" id="ARBA00022475"/>
    </source>
</evidence>
<dbReference type="CDD" id="cd03257">
    <property type="entry name" value="ABC_NikE_OppD_transporters"/>
    <property type="match status" value="1"/>
</dbReference>
<dbReference type="PANTHER" id="PTHR43297:SF2">
    <property type="entry name" value="DIPEPTIDE TRANSPORT ATP-BINDING PROTEIN DPPD"/>
    <property type="match status" value="1"/>
</dbReference>
<name>A0A7T7XQ47_9SPIR</name>
<dbReference type="InterPro" id="IPR013563">
    <property type="entry name" value="Oligopep_ABC_C"/>
</dbReference>
<dbReference type="KEGG" id="bhc:JFL75_05825"/>
<dbReference type="RefSeq" id="WP_215627739.1">
    <property type="nucleotide sequence ID" value="NZ_CP067089.2"/>
</dbReference>
<evidence type="ECO:0000256" key="1">
    <source>
        <dbReference type="ARBA" id="ARBA00004417"/>
    </source>
</evidence>
<accession>A0A7T7XQ47</accession>